<keyword evidence="5" id="KW-1185">Reference proteome</keyword>
<dbReference type="PANTHER" id="PTHR19848:SF8">
    <property type="entry name" value="F-BOX AND WD REPEAT DOMAIN CONTAINING 7"/>
    <property type="match status" value="1"/>
</dbReference>
<evidence type="ECO:0000256" key="2">
    <source>
        <dbReference type="ARBA" id="ARBA00022737"/>
    </source>
</evidence>
<dbReference type="PATRIC" id="fig|36861.3.peg.1943"/>
<feature type="repeat" description="WD" evidence="3">
    <location>
        <begin position="251"/>
        <end position="292"/>
    </location>
</feature>
<dbReference type="OrthoDB" id="135039at2"/>
<reference evidence="4 5" key="1">
    <citation type="journal article" date="2015" name="Appl. Environ. Microbiol.">
        <title>Aerobic and Anaerobic Thiosulfate Oxidation by a Cold-Adapted, Subglacial Chemoautotroph.</title>
        <authorList>
            <person name="Harrold Z.R."/>
            <person name="Skidmore M.L."/>
            <person name="Hamilton T.L."/>
            <person name="Desch L."/>
            <person name="Amada K."/>
            <person name="van Gelder W."/>
            <person name="Glover K."/>
            <person name="Roden E.E."/>
            <person name="Boyd E.S."/>
        </authorList>
    </citation>
    <scope>NUCLEOTIDE SEQUENCE [LARGE SCALE GENOMIC DNA]</scope>
    <source>
        <strain evidence="4 5">RG</strain>
    </source>
</reference>
<dbReference type="InterPro" id="IPR015943">
    <property type="entry name" value="WD40/YVTN_repeat-like_dom_sf"/>
</dbReference>
<dbReference type="InterPro" id="IPR036322">
    <property type="entry name" value="WD40_repeat_dom_sf"/>
</dbReference>
<dbReference type="SUPFAM" id="SSF50978">
    <property type="entry name" value="WD40 repeat-like"/>
    <property type="match status" value="1"/>
</dbReference>
<evidence type="ECO:0000256" key="3">
    <source>
        <dbReference type="PROSITE-ProRule" id="PRU00221"/>
    </source>
</evidence>
<dbReference type="PANTHER" id="PTHR19848">
    <property type="entry name" value="WD40 REPEAT PROTEIN"/>
    <property type="match status" value="1"/>
</dbReference>
<dbReference type="InterPro" id="IPR001680">
    <property type="entry name" value="WD40_rpt"/>
</dbReference>
<accession>A0A119CYB6</accession>
<dbReference type="Proteomes" id="UP000064243">
    <property type="component" value="Unassembled WGS sequence"/>
</dbReference>
<dbReference type="AlphaFoldDB" id="A0A119CYB6"/>
<protein>
    <submittedName>
        <fullName evidence="4">Uncharacterized protein</fullName>
    </submittedName>
</protein>
<proteinExistence type="predicted"/>
<feature type="repeat" description="WD" evidence="3">
    <location>
        <begin position="11"/>
        <end position="52"/>
    </location>
</feature>
<sequence>MTADPPDHVLAGIHEFGTTAFAYTANGQRFISGGFQGDIRIWDAATRRPLGEMRGHRLAVRAILPLPSGGFVSGGGDGRLILWHDGRIKVQRDGAAVTALTLFQGQVVSGHTDGRLRIWSADSLSALRDVPMDGSVVALSVQGAQLAVGLEDQIRVLGTDFTLRKTLATPHAPHDLQFSPDGRMLAAGSWFRLSVWDVASGTRRSIPTEHNGLLTSVAFSPDGRYLATLGRHTDSAIRLLDTTDFSVVKRYQAHELCGAVIRFSPDGRTLASGSDDESVRLHRIDQTRYSSKGAMPAAH</sequence>
<evidence type="ECO:0000313" key="4">
    <source>
        <dbReference type="EMBL" id="KVW99559.1"/>
    </source>
</evidence>
<dbReference type="PROSITE" id="PS50082">
    <property type="entry name" value="WD_REPEATS_2"/>
    <property type="match status" value="2"/>
</dbReference>
<comment type="caution">
    <text evidence="4">The sequence shown here is derived from an EMBL/GenBank/DDBJ whole genome shotgun (WGS) entry which is preliminary data.</text>
</comment>
<dbReference type="Gene3D" id="2.130.10.10">
    <property type="entry name" value="YVTN repeat-like/Quinoprotein amine dehydrogenase"/>
    <property type="match status" value="2"/>
</dbReference>
<dbReference type="EMBL" id="LDUG01000003">
    <property type="protein sequence ID" value="KVW99559.1"/>
    <property type="molecule type" value="Genomic_DNA"/>
</dbReference>
<dbReference type="RefSeq" id="WP_059751095.1">
    <property type="nucleotide sequence ID" value="NZ_LDUG01000003.1"/>
</dbReference>
<name>A0A119CYB6_THIDE</name>
<evidence type="ECO:0000313" key="5">
    <source>
        <dbReference type="Proteomes" id="UP000064243"/>
    </source>
</evidence>
<organism evidence="4 5">
    <name type="scientific">Thiobacillus denitrificans</name>
    <dbReference type="NCBI Taxonomy" id="36861"/>
    <lineage>
        <taxon>Bacteria</taxon>
        <taxon>Pseudomonadati</taxon>
        <taxon>Pseudomonadota</taxon>
        <taxon>Betaproteobacteria</taxon>
        <taxon>Nitrosomonadales</taxon>
        <taxon>Thiobacillaceae</taxon>
        <taxon>Thiobacillus</taxon>
    </lineage>
</organism>
<dbReference type="Pfam" id="PF00400">
    <property type="entry name" value="WD40"/>
    <property type="match status" value="5"/>
</dbReference>
<evidence type="ECO:0000256" key="1">
    <source>
        <dbReference type="ARBA" id="ARBA00022574"/>
    </source>
</evidence>
<dbReference type="SMART" id="SM00320">
    <property type="entry name" value="WD40"/>
    <property type="match status" value="6"/>
</dbReference>
<gene>
    <name evidence="4" type="ORF">ABW22_01085</name>
</gene>
<keyword evidence="1 3" id="KW-0853">WD repeat</keyword>
<keyword evidence="2" id="KW-0677">Repeat</keyword>